<keyword evidence="2" id="KW-1133">Transmembrane helix</keyword>
<comment type="caution">
    <text evidence="3">The sequence shown here is derived from an EMBL/GenBank/DDBJ whole genome shotgun (WGS) entry which is preliminary data.</text>
</comment>
<name>A0ABD3LX81_9STRA</name>
<dbReference type="EMBL" id="JALLBG020000312">
    <property type="protein sequence ID" value="KAL3756331.1"/>
    <property type="molecule type" value="Genomic_DNA"/>
</dbReference>
<proteinExistence type="predicted"/>
<evidence type="ECO:0000313" key="3">
    <source>
        <dbReference type="EMBL" id="KAL3756331.1"/>
    </source>
</evidence>
<dbReference type="Gene3D" id="3.40.50.10680">
    <property type="entry name" value="CofD-like domains"/>
    <property type="match status" value="1"/>
</dbReference>
<organism evidence="3 4">
    <name type="scientific">Discostella pseudostelligera</name>
    <dbReference type="NCBI Taxonomy" id="259834"/>
    <lineage>
        <taxon>Eukaryota</taxon>
        <taxon>Sar</taxon>
        <taxon>Stramenopiles</taxon>
        <taxon>Ochrophyta</taxon>
        <taxon>Bacillariophyta</taxon>
        <taxon>Coscinodiscophyceae</taxon>
        <taxon>Thalassiosirophycidae</taxon>
        <taxon>Stephanodiscales</taxon>
        <taxon>Stephanodiscaceae</taxon>
        <taxon>Discostella</taxon>
    </lineage>
</organism>
<accession>A0ABD3LX81</accession>
<dbReference type="AlphaFoldDB" id="A0ABD3LX81"/>
<evidence type="ECO:0000256" key="2">
    <source>
        <dbReference type="SAM" id="Phobius"/>
    </source>
</evidence>
<dbReference type="Proteomes" id="UP001530293">
    <property type="component" value="Unassembled WGS sequence"/>
</dbReference>
<feature type="transmembrane region" description="Helical" evidence="2">
    <location>
        <begin position="21"/>
        <end position="39"/>
    </location>
</feature>
<sequence>MGDPQSRLFSSYPPTSFVVKSLILQFCGAFGVVGAFVTLHTAPQNHYFAGAFPTRELPFAFITLAPSSSSSIRRVGVMYNIMNEHILSANNEGDDASEDNSPRRGRPGIVVFSGGTAFNAASAEMASRSVMDHLRSVGGRGGDDDYDDVEGVSRSNSLSSLVDMMAMGTMETMTSTRSDVHPSNNIAPGGGGLKVWHVLPVTDDGGSTAEIVRVLGGPAVGDIRSRLLRLAPGTTREARAVRRLLGHRLVSMQSLDERHLNGSELSNESVSRMAREEWLDILEGGQYQINSGRMERGNEDDRQSYEHPLWKDVSAPYRSIIRAFLVHFHNQVLQTHNGVRQSQSNLPFDFTGGSVGNFFFAGARTFFGSLPAAIFLFSKVAGIPSGSRVLPAVISEERLELGAQLKDGTRIRGQYNISHPHPKNKPQHQSKPQSETPRNSNKTSRHRQVVKSSLDSEEAISSLHSSPITKIAYLLHDPTWRRLNEDNRMYKQLVQGHSTNIPLQQWSDRHEIALEPNPLVLDAISNANIIVYGCGSLFTSLLPSLVLDGVGPAISSRKKIKKVLLLNGWHDCETSWTESSSGDDDDKCIVKQMDASSIVKAVVDALDQGSDVGRDGLSVSLATDYITHIFFPIGTEIDIDEKRLATLCDMYMQRNEQSMEEHRQDHPLIQVRGIDSITADACSDGIRSGGQTHHRVFDPRALVDALIGLAT</sequence>
<keyword evidence="2" id="KW-0812">Transmembrane</keyword>
<dbReference type="SUPFAM" id="SSF142338">
    <property type="entry name" value="CofD-like"/>
    <property type="match status" value="1"/>
</dbReference>
<protein>
    <submittedName>
        <fullName evidence="3">Uncharacterized protein</fullName>
    </submittedName>
</protein>
<dbReference type="InterPro" id="IPR002882">
    <property type="entry name" value="CofD"/>
</dbReference>
<evidence type="ECO:0000256" key="1">
    <source>
        <dbReference type="SAM" id="MobiDB-lite"/>
    </source>
</evidence>
<dbReference type="PANTHER" id="PTHR31240">
    <property type="entry name" value="MATERNAL EFFECT EMBRYO ARREST 18"/>
    <property type="match status" value="1"/>
</dbReference>
<feature type="region of interest" description="Disordered" evidence="1">
    <location>
        <begin position="413"/>
        <end position="451"/>
    </location>
</feature>
<dbReference type="Pfam" id="PF01933">
    <property type="entry name" value="CofD"/>
    <property type="match status" value="1"/>
</dbReference>
<dbReference type="InterPro" id="IPR038136">
    <property type="entry name" value="CofD-like_dom_sf"/>
</dbReference>
<evidence type="ECO:0000313" key="4">
    <source>
        <dbReference type="Proteomes" id="UP001530293"/>
    </source>
</evidence>
<reference evidence="3 4" key="1">
    <citation type="submission" date="2024-10" db="EMBL/GenBank/DDBJ databases">
        <title>Updated reference genomes for cyclostephanoid diatoms.</title>
        <authorList>
            <person name="Roberts W.R."/>
            <person name="Alverson A.J."/>
        </authorList>
    </citation>
    <scope>NUCLEOTIDE SEQUENCE [LARGE SCALE GENOMIC DNA]</scope>
    <source>
        <strain evidence="3 4">AJA232-27</strain>
    </source>
</reference>
<keyword evidence="2" id="KW-0472">Membrane</keyword>
<feature type="compositionally biased region" description="Polar residues" evidence="1">
    <location>
        <begin position="429"/>
        <end position="442"/>
    </location>
</feature>
<dbReference type="PANTHER" id="PTHR31240:SF0">
    <property type="entry name" value="MATERNAL EFFECT EMBRYO ARREST 18"/>
    <property type="match status" value="1"/>
</dbReference>
<gene>
    <name evidence="3" type="ORF">ACHAWU_007282</name>
</gene>
<keyword evidence="4" id="KW-1185">Reference proteome</keyword>